<keyword evidence="14" id="KW-0489">Methyltransferase</keyword>
<feature type="domain" description="Serine hydroxymethyltransferase-like" evidence="13">
    <location>
        <begin position="4"/>
        <end position="380"/>
    </location>
</feature>
<evidence type="ECO:0000256" key="6">
    <source>
        <dbReference type="ARBA" id="ARBA00022490"/>
    </source>
</evidence>
<feature type="binding site" evidence="11">
    <location>
        <position position="117"/>
    </location>
    <ligand>
        <name>(6S)-5,6,7,8-tetrahydrofolate</name>
        <dbReference type="ChEBI" id="CHEBI:57453"/>
    </ligand>
</feature>
<dbReference type="InterPro" id="IPR049943">
    <property type="entry name" value="Ser_HO-MeTrfase-like"/>
</dbReference>
<dbReference type="InterPro" id="IPR019798">
    <property type="entry name" value="Ser_HO-MeTrfase_PLP_BS"/>
</dbReference>
<dbReference type="HAMAP" id="MF_00051">
    <property type="entry name" value="SHMT"/>
    <property type="match status" value="1"/>
</dbReference>
<evidence type="ECO:0000256" key="9">
    <source>
        <dbReference type="ARBA" id="ARBA00022679"/>
    </source>
</evidence>
<gene>
    <name evidence="11" type="primary">glyA</name>
    <name evidence="14" type="ORF">Sv326_1123</name>
</gene>
<comment type="subunit">
    <text evidence="5 11">Homodimer.</text>
</comment>
<name>A0A7D6BMF7_FERL1</name>
<comment type="similarity">
    <text evidence="4 11">Belongs to the SHMT family.</text>
</comment>
<evidence type="ECO:0000313" key="14">
    <source>
        <dbReference type="EMBL" id="QLJ53298.1"/>
    </source>
</evidence>
<dbReference type="GO" id="GO:0008168">
    <property type="term" value="F:methyltransferase activity"/>
    <property type="evidence" value="ECO:0007669"/>
    <property type="project" value="UniProtKB-KW"/>
</dbReference>
<dbReference type="EC" id="2.1.2.-" evidence="11"/>
<evidence type="ECO:0000256" key="7">
    <source>
        <dbReference type="ARBA" id="ARBA00022563"/>
    </source>
</evidence>
<dbReference type="PIRSF" id="PIRSF000412">
    <property type="entry name" value="SHMT"/>
    <property type="match status" value="1"/>
</dbReference>
<keyword evidence="8 11" id="KW-0028">Amino-acid biosynthesis</keyword>
<keyword evidence="7 11" id="KW-0554">One-carbon metabolism</keyword>
<organism evidence="14 15">
    <name type="scientific">Fermentimicrarchaeum limneticum</name>
    <dbReference type="NCBI Taxonomy" id="2795018"/>
    <lineage>
        <taxon>Archaea</taxon>
        <taxon>Candidatus Micrarchaeota</taxon>
        <taxon>Candidatus Fermentimicrarchaeales</taxon>
        <taxon>Candidatus Fermentimicrarchaeaceae</taxon>
        <taxon>Candidatus Fermentimicrarchaeum</taxon>
    </lineage>
</organism>
<dbReference type="NCBIfam" id="NF000586">
    <property type="entry name" value="PRK00011.1"/>
    <property type="match status" value="1"/>
</dbReference>
<dbReference type="GO" id="GO:0032259">
    <property type="term" value="P:methylation"/>
    <property type="evidence" value="ECO:0007669"/>
    <property type="project" value="UniProtKB-KW"/>
</dbReference>
<dbReference type="InterPro" id="IPR015421">
    <property type="entry name" value="PyrdxlP-dep_Trfase_major"/>
</dbReference>
<dbReference type="FunFam" id="3.40.640.10:FF:000001">
    <property type="entry name" value="Serine hydroxymethyltransferase"/>
    <property type="match status" value="1"/>
</dbReference>
<accession>A0A7D6BMF7</accession>
<dbReference type="Gene3D" id="3.40.640.10">
    <property type="entry name" value="Type I PLP-dependent aspartate aminotransferase-like (Major domain)"/>
    <property type="match status" value="1"/>
</dbReference>
<dbReference type="PANTHER" id="PTHR11680">
    <property type="entry name" value="SERINE HYDROXYMETHYLTRANSFERASE"/>
    <property type="match status" value="1"/>
</dbReference>
<dbReference type="CDD" id="cd00378">
    <property type="entry name" value="SHMT"/>
    <property type="match status" value="1"/>
</dbReference>
<evidence type="ECO:0000259" key="13">
    <source>
        <dbReference type="Pfam" id="PF00464"/>
    </source>
</evidence>
<comment type="caution">
    <text evidence="11">Lacks conserved residue(s) required for the propagation of feature annotation.</text>
</comment>
<sequence>MSSLRETDPEVYEAIRNELGRQRYGLELIPSENFASPAVLEAQGSVLTNKYSEGYPHKRYYGGNQFIDVTETLAIERAKKLFGAEHANVQPHAGSQANMAAYFAFMEIGDKMMGLSLTHGGHLSQGSPVNFSGKWYKVIPYYLDKETQMLDYDAIKKIAMQEKPKLVQCGYTAYPRIIDFKAFREIADACGAYFMVDMAHIAGLIAGGAHPSPVPYADVVTSTTHKTLRGPRGAIVLCKEKYALNIDKAVFPGLQGGPLDHVIAAKAVCFKEAMQPSFKEYAKQIVKNAKALAEELMARGFKLVSGGTDNHLLLVDLTTKGMTGKEAQELLDSVGITVNKNTIPYDTQKPFVTSGIRLGTPPLTTRGMKESEMKEVGGMIAKVFDSKGDAAVLAKVKTQVKELCDRFPLYKSLGA</sequence>
<reference evidence="15" key="1">
    <citation type="submission" date="2020-07" db="EMBL/GenBank/DDBJ databases">
        <title>Metabolic diversity and evolutionary history of the archaeal phylum ###Micrarchaeota### uncovered from a freshwater lake metagenome.</title>
        <authorList>
            <person name="Kadnikov V.V."/>
            <person name="Savvichev A.S."/>
            <person name="Mardanov A.V."/>
            <person name="Beletsky A.V."/>
            <person name="Chupakov A.V."/>
            <person name="Kokryatskaya N.M."/>
            <person name="Pimenov N.V."/>
            <person name="Ravin N.V."/>
        </authorList>
    </citation>
    <scope>NUCLEOTIDE SEQUENCE [LARGE SCALE GENOMIC DNA]</scope>
</reference>
<dbReference type="EMBL" id="CP058998">
    <property type="protein sequence ID" value="QLJ53298.1"/>
    <property type="molecule type" value="Genomic_DNA"/>
</dbReference>
<dbReference type="InterPro" id="IPR001085">
    <property type="entry name" value="Ser_HO-MeTrfase"/>
</dbReference>
<dbReference type="PANTHER" id="PTHR11680:SF35">
    <property type="entry name" value="SERINE HYDROXYMETHYLTRANSFERASE 1"/>
    <property type="match status" value="1"/>
</dbReference>
<keyword evidence="6 11" id="KW-0963">Cytoplasm</keyword>
<dbReference type="Proteomes" id="UP000510821">
    <property type="component" value="Chromosome"/>
</dbReference>
<evidence type="ECO:0000256" key="1">
    <source>
        <dbReference type="ARBA" id="ARBA00001528"/>
    </source>
</evidence>
<evidence type="ECO:0000256" key="2">
    <source>
        <dbReference type="ARBA" id="ARBA00001933"/>
    </source>
</evidence>
<comment type="subcellular location">
    <subcellularLocation>
        <location evidence="3 11">Cytoplasm</location>
    </subcellularLocation>
</comment>
<keyword evidence="10 11" id="KW-0663">Pyridoxal phosphate</keyword>
<dbReference type="SUPFAM" id="SSF53383">
    <property type="entry name" value="PLP-dependent transferases"/>
    <property type="match status" value="1"/>
</dbReference>
<dbReference type="InterPro" id="IPR015422">
    <property type="entry name" value="PyrdxlP-dep_Trfase_small"/>
</dbReference>
<evidence type="ECO:0000256" key="5">
    <source>
        <dbReference type="ARBA" id="ARBA00011738"/>
    </source>
</evidence>
<dbReference type="InterPro" id="IPR039429">
    <property type="entry name" value="SHMT-like_dom"/>
</dbReference>
<dbReference type="AlphaFoldDB" id="A0A7D6BMF7"/>
<comment type="catalytic activity">
    <reaction evidence="1">
        <text>(6R)-5,10-methylene-5,6,7,8-tetrahydrofolate + glycine + H2O = (6S)-5,6,7,8-tetrahydrofolate + L-serine</text>
        <dbReference type="Rhea" id="RHEA:15481"/>
        <dbReference type="ChEBI" id="CHEBI:15377"/>
        <dbReference type="ChEBI" id="CHEBI:15636"/>
        <dbReference type="ChEBI" id="CHEBI:33384"/>
        <dbReference type="ChEBI" id="CHEBI:57305"/>
        <dbReference type="ChEBI" id="CHEBI:57453"/>
        <dbReference type="EC" id="2.1.2.1"/>
    </reaction>
</comment>
<evidence type="ECO:0000256" key="10">
    <source>
        <dbReference type="ARBA" id="ARBA00022898"/>
    </source>
</evidence>
<protein>
    <recommendedName>
        <fullName evidence="11">Serine hydroxymethyltransferase</fullName>
        <shortName evidence="11">SHMT</shortName>
        <shortName evidence="11">Serine methylase</shortName>
        <ecNumber evidence="11">2.1.2.-</ecNumber>
    </recommendedName>
</protein>
<dbReference type="KEGG" id="flt:Sv326_1123"/>
<dbReference type="InterPro" id="IPR015424">
    <property type="entry name" value="PyrdxlP-dep_Trfase"/>
</dbReference>
<dbReference type="Pfam" id="PF00464">
    <property type="entry name" value="SHMT"/>
    <property type="match status" value="1"/>
</dbReference>
<comment type="function">
    <text evidence="11">Catalyzes the reversible interconversion of serine and glycine with a modified folate serving as the one-carbon carrier. Also exhibits a pteridine-independent aldolase activity toward beta-hydroxyamino acids, producing glycine and aldehydes, via a retro-aldol mechanism.</text>
</comment>
<proteinExistence type="inferred from homology"/>
<dbReference type="GO" id="GO:0030170">
    <property type="term" value="F:pyridoxal phosphate binding"/>
    <property type="evidence" value="ECO:0007669"/>
    <property type="project" value="UniProtKB-UniRule"/>
</dbReference>
<feature type="binding site" evidence="11">
    <location>
        <position position="240"/>
    </location>
    <ligand>
        <name>(6S)-5,6,7,8-tetrahydrofolate</name>
        <dbReference type="ChEBI" id="CHEBI:57453"/>
    </ligand>
</feature>
<dbReference type="UniPathway" id="UPA00288">
    <property type="reaction ID" value="UER01023"/>
</dbReference>
<feature type="modified residue" description="N6-(pyridoxal phosphate)lysine" evidence="11 12">
    <location>
        <position position="226"/>
    </location>
</feature>
<evidence type="ECO:0000256" key="11">
    <source>
        <dbReference type="HAMAP-Rule" id="MF_00051"/>
    </source>
</evidence>
<dbReference type="GO" id="GO:0035999">
    <property type="term" value="P:tetrahydrofolate interconversion"/>
    <property type="evidence" value="ECO:0007669"/>
    <property type="project" value="InterPro"/>
</dbReference>
<comment type="pathway">
    <text evidence="11">Amino-acid biosynthesis; glycine biosynthesis; glycine from L-serine: step 1/1.</text>
</comment>
<feature type="site" description="Plays an important role in substrate specificity" evidence="11">
    <location>
        <position position="225"/>
    </location>
</feature>
<comment type="cofactor">
    <cofactor evidence="2 11 12">
        <name>pyridoxal 5'-phosphate</name>
        <dbReference type="ChEBI" id="CHEBI:597326"/>
    </cofactor>
</comment>
<evidence type="ECO:0000256" key="3">
    <source>
        <dbReference type="ARBA" id="ARBA00004496"/>
    </source>
</evidence>
<dbReference type="GO" id="GO:0004372">
    <property type="term" value="F:glycine hydroxymethyltransferase activity"/>
    <property type="evidence" value="ECO:0007669"/>
    <property type="project" value="UniProtKB-UniRule"/>
</dbReference>
<dbReference type="Gene3D" id="3.90.1150.10">
    <property type="entry name" value="Aspartate Aminotransferase, domain 1"/>
    <property type="match status" value="1"/>
</dbReference>
<keyword evidence="9 11" id="KW-0808">Transferase</keyword>
<evidence type="ECO:0000256" key="12">
    <source>
        <dbReference type="PIRSR" id="PIRSR000412-50"/>
    </source>
</evidence>
<dbReference type="PROSITE" id="PS00096">
    <property type="entry name" value="SHMT"/>
    <property type="match status" value="1"/>
</dbReference>
<evidence type="ECO:0000313" key="15">
    <source>
        <dbReference type="Proteomes" id="UP000510821"/>
    </source>
</evidence>
<evidence type="ECO:0000256" key="4">
    <source>
        <dbReference type="ARBA" id="ARBA00006376"/>
    </source>
</evidence>
<feature type="binding site" evidence="11">
    <location>
        <begin position="121"/>
        <end position="123"/>
    </location>
    <ligand>
        <name>(6S)-5,6,7,8-tetrahydrofolate</name>
        <dbReference type="ChEBI" id="CHEBI:57453"/>
    </ligand>
</feature>
<dbReference type="FunFam" id="3.90.1150.10:FF:000003">
    <property type="entry name" value="Serine hydroxymethyltransferase"/>
    <property type="match status" value="1"/>
</dbReference>
<evidence type="ECO:0000256" key="8">
    <source>
        <dbReference type="ARBA" id="ARBA00022605"/>
    </source>
</evidence>
<dbReference type="GO" id="GO:0019264">
    <property type="term" value="P:glycine biosynthetic process from serine"/>
    <property type="evidence" value="ECO:0007669"/>
    <property type="project" value="UniProtKB-UniRule"/>
</dbReference>
<dbReference type="GO" id="GO:0005829">
    <property type="term" value="C:cytosol"/>
    <property type="evidence" value="ECO:0007669"/>
    <property type="project" value="TreeGrafter"/>
</dbReference>